<dbReference type="OrthoDB" id="69426at2759"/>
<reference evidence="2" key="1">
    <citation type="submission" date="2014-09" db="EMBL/GenBank/DDBJ databases">
        <authorList>
            <person name="Sharma Rahul"/>
            <person name="Thines Marco"/>
        </authorList>
    </citation>
    <scope>NUCLEOTIDE SEQUENCE [LARGE SCALE GENOMIC DNA]</scope>
</reference>
<organism evidence="1 2">
    <name type="scientific">Plasmopara halstedii</name>
    <name type="common">Downy mildew of sunflower</name>
    <dbReference type="NCBI Taxonomy" id="4781"/>
    <lineage>
        <taxon>Eukaryota</taxon>
        <taxon>Sar</taxon>
        <taxon>Stramenopiles</taxon>
        <taxon>Oomycota</taxon>
        <taxon>Peronosporomycetes</taxon>
        <taxon>Peronosporales</taxon>
        <taxon>Peronosporaceae</taxon>
        <taxon>Plasmopara</taxon>
    </lineage>
</organism>
<dbReference type="GeneID" id="36395464"/>
<dbReference type="Proteomes" id="UP000054928">
    <property type="component" value="Unassembled WGS sequence"/>
</dbReference>
<evidence type="ECO:0000313" key="2">
    <source>
        <dbReference type="Proteomes" id="UP000054928"/>
    </source>
</evidence>
<evidence type="ECO:0000313" key="1">
    <source>
        <dbReference type="EMBL" id="CEG36089.1"/>
    </source>
</evidence>
<accession>A0A0P1A758</accession>
<name>A0A0P1A758_PLAHL</name>
<dbReference type="Gene3D" id="3.40.50.1820">
    <property type="entry name" value="alpha/beta hydrolase"/>
    <property type="match status" value="1"/>
</dbReference>
<dbReference type="SUPFAM" id="SSF53474">
    <property type="entry name" value="alpha/beta-Hydrolases"/>
    <property type="match status" value="1"/>
</dbReference>
<dbReference type="RefSeq" id="XP_024572458.1">
    <property type="nucleotide sequence ID" value="XM_024715946.1"/>
</dbReference>
<proteinExistence type="predicted"/>
<sequence>MLVNGIAYSVTSALGNGGNFTAQCIQSNLLPPLSDIISALNNATMVSSAIAGNEPINCASGNLFKTTLGDSKFVICSLGSTGFVVHNCDLDIVVDYLDSPVTITAPKLSDDEALTCETVVSPLSVSETTLALLTGQPIPSSKQRNLQATSTATLAPSSCGFKLLWRSFQKRTVLLLRALCPAEHRRQPVDRCYLAAKADTIIVTHSMGGLMMAGALANGQCSFASNTSWVSLSAPMGGSMGSDYVQNACSGKNVFIQAIVNLIGQCPVNNSTLGLAYQDENFSTSALNAAFSAAQDAFRSNVHAAMCSDNFSGLFSFDQMKYFMGGTFVNHKSKQNDGIVEYLSCSKGLEMSTFGNSYNDTFYLTGLNHADTAFLHGDSLFRDSHKPVKWFECLL</sequence>
<dbReference type="AlphaFoldDB" id="A0A0P1A758"/>
<keyword evidence="2" id="KW-1185">Reference proteome</keyword>
<dbReference type="PANTHER" id="PTHR22538">
    <property type="entry name" value="CILIA- AND FLAGELLA-ASSOCIATED PROTEIN 74"/>
    <property type="match status" value="1"/>
</dbReference>
<protein>
    <submittedName>
        <fullName evidence="1">Uncharacterized protein</fullName>
    </submittedName>
</protein>
<dbReference type="EMBL" id="CCYD01000109">
    <property type="protein sequence ID" value="CEG36089.1"/>
    <property type="molecule type" value="Genomic_DNA"/>
</dbReference>
<dbReference type="InterPro" id="IPR029058">
    <property type="entry name" value="AB_hydrolase_fold"/>
</dbReference>
<dbReference type="PANTHER" id="PTHR22538:SF1">
    <property type="entry name" value="VWFD DOMAIN-CONTAINING PROTEIN"/>
    <property type="match status" value="1"/>
</dbReference>